<proteinExistence type="predicted"/>
<organism evidence="2">
    <name type="scientific">Homalodisca liturata</name>
    <dbReference type="NCBI Taxonomy" id="320908"/>
    <lineage>
        <taxon>Eukaryota</taxon>
        <taxon>Metazoa</taxon>
        <taxon>Ecdysozoa</taxon>
        <taxon>Arthropoda</taxon>
        <taxon>Hexapoda</taxon>
        <taxon>Insecta</taxon>
        <taxon>Pterygota</taxon>
        <taxon>Neoptera</taxon>
        <taxon>Paraneoptera</taxon>
        <taxon>Hemiptera</taxon>
        <taxon>Auchenorrhyncha</taxon>
        <taxon>Membracoidea</taxon>
        <taxon>Cicadellidae</taxon>
        <taxon>Cicadellinae</taxon>
        <taxon>Proconiini</taxon>
        <taxon>Homalodisca</taxon>
    </lineage>
</organism>
<sequence>FHYFAIYISCAETMAGCSRTLRDSEINLVISSDCDDSSECSDVQELCEVVGGIEDVVRSDHSGSDGQPDNDLHQVTAQQTTRRPAVRVPPPWSRTINFIQPIYSKIINIYNYS</sequence>
<evidence type="ECO:0000313" key="2">
    <source>
        <dbReference type="EMBL" id="JAS87823.1"/>
    </source>
</evidence>
<evidence type="ECO:0000256" key="1">
    <source>
        <dbReference type="SAM" id="MobiDB-lite"/>
    </source>
</evidence>
<protein>
    <submittedName>
        <fullName evidence="2">Uncharacterized protein</fullName>
    </submittedName>
</protein>
<dbReference type="AlphaFoldDB" id="A0A1B6ILM7"/>
<name>A0A1B6ILM7_9HEMI</name>
<dbReference type="EMBL" id="GECU01019883">
    <property type="protein sequence ID" value="JAS87823.1"/>
    <property type="molecule type" value="Transcribed_RNA"/>
</dbReference>
<accession>A0A1B6ILM7</accession>
<gene>
    <name evidence="2" type="ORF">g.53943</name>
</gene>
<reference evidence="2" key="1">
    <citation type="submission" date="2015-11" db="EMBL/GenBank/DDBJ databases">
        <title>De novo transcriptome assembly of four potential Pierce s Disease insect vectors from Arizona vineyards.</title>
        <authorList>
            <person name="Tassone E.E."/>
        </authorList>
    </citation>
    <scope>NUCLEOTIDE SEQUENCE</scope>
</reference>
<feature type="non-terminal residue" evidence="2">
    <location>
        <position position="1"/>
    </location>
</feature>
<feature type="region of interest" description="Disordered" evidence="1">
    <location>
        <begin position="58"/>
        <end position="87"/>
    </location>
</feature>